<proteinExistence type="predicted"/>
<gene>
    <name evidence="1" type="ORF">MSG28_001352</name>
</gene>
<keyword evidence="2" id="KW-1185">Reference proteome</keyword>
<organism evidence="1 2">
    <name type="scientific">Choristoneura fumiferana</name>
    <name type="common">Spruce budworm moth</name>
    <name type="synonym">Archips fumiferana</name>
    <dbReference type="NCBI Taxonomy" id="7141"/>
    <lineage>
        <taxon>Eukaryota</taxon>
        <taxon>Metazoa</taxon>
        <taxon>Ecdysozoa</taxon>
        <taxon>Arthropoda</taxon>
        <taxon>Hexapoda</taxon>
        <taxon>Insecta</taxon>
        <taxon>Pterygota</taxon>
        <taxon>Neoptera</taxon>
        <taxon>Endopterygota</taxon>
        <taxon>Lepidoptera</taxon>
        <taxon>Glossata</taxon>
        <taxon>Ditrysia</taxon>
        <taxon>Tortricoidea</taxon>
        <taxon>Tortricidae</taxon>
        <taxon>Tortricinae</taxon>
        <taxon>Choristoneura</taxon>
    </lineage>
</organism>
<dbReference type="EMBL" id="CM046102">
    <property type="protein sequence ID" value="KAI8439886.1"/>
    <property type="molecule type" value="Genomic_DNA"/>
</dbReference>
<comment type="caution">
    <text evidence="1">The sequence shown here is derived from an EMBL/GenBank/DDBJ whole genome shotgun (WGS) entry which is preliminary data.</text>
</comment>
<dbReference type="Proteomes" id="UP001064048">
    <property type="component" value="Chromosome 2"/>
</dbReference>
<evidence type="ECO:0000313" key="1">
    <source>
        <dbReference type="EMBL" id="KAI8439886.1"/>
    </source>
</evidence>
<evidence type="ECO:0000313" key="2">
    <source>
        <dbReference type="Proteomes" id="UP001064048"/>
    </source>
</evidence>
<accession>A0ACC0KTF5</accession>
<name>A0ACC0KTF5_CHOFU</name>
<reference evidence="1 2" key="1">
    <citation type="journal article" date="2022" name="Genome Biol. Evol.">
        <title>The Spruce Budworm Genome: Reconstructing the Evolutionary History of Antifreeze Proteins.</title>
        <authorList>
            <person name="Beliveau C."/>
            <person name="Gagne P."/>
            <person name="Picq S."/>
            <person name="Vernygora O."/>
            <person name="Keeling C.I."/>
            <person name="Pinkney K."/>
            <person name="Doucet D."/>
            <person name="Wen F."/>
            <person name="Johnston J.S."/>
            <person name="Maaroufi H."/>
            <person name="Boyle B."/>
            <person name="Laroche J."/>
            <person name="Dewar K."/>
            <person name="Juretic N."/>
            <person name="Blackburn G."/>
            <person name="Nisole A."/>
            <person name="Brunet B."/>
            <person name="Brandao M."/>
            <person name="Lumley L."/>
            <person name="Duan J."/>
            <person name="Quan G."/>
            <person name="Lucarotti C.J."/>
            <person name="Roe A.D."/>
            <person name="Sperling F.A.H."/>
            <person name="Levesque R.C."/>
            <person name="Cusson M."/>
        </authorList>
    </citation>
    <scope>NUCLEOTIDE SEQUENCE [LARGE SCALE GENOMIC DNA]</scope>
    <source>
        <strain evidence="1">Glfc:IPQL:Cfum</strain>
    </source>
</reference>
<sequence length="585" mass="67135">MEHIRQYDWCTSTPDTINFLTEQELDSCVTEKILQNKFFNPLVSSDSEDEPRKPGLDWDTIFHRRNNEAGCHRIYVPGLRPSPPYPRVSSLSQQHHMHCLRVLCARRQTILPDEFMPRPIKMDYQVFEEVKEIYAKEQQEYMEWAKTLWTNGNCIRALRPKPQIESVYEAEFKMRAHQMKGYPTTFEVVAQLALESNGEFEMVPLKDFINVNVSNLPKAMYPEKIQKRMTVVRPCSLPEPCEEHPVRFVLPGEKTISILPLTEVHRELAQYAADNGVQFVCGEGALRCLVQRRGWALPVSVVDVPTPDGDSCQVIILGSEFSNKRENVLIRTFRAYRHLLEVALVPPSEMSKMLKAIDKEPQAVQNDNDAQKAFDNSWMEACSDDEDNLFIDFDDDAPLSSIAAKNKSKDSDTQSDVDMRQVDDGKPNKTKEKHDKNKSSDGYGIYSCTCKDSLFERPPPRSFRKWQIRNNKTSEHYNVMVHCAHKFRGSSGEVLLEPIPEYQSDLGASKQSEDRIRSLALSLALRQNASTVPILFRFRKTLPCAFTIYPNSVIKEQKKPVVRQKTPPQAIKWPKKRGGKATRGH</sequence>
<protein>
    <submittedName>
        <fullName evidence="1">Uncharacterized protein</fullName>
    </submittedName>
</protein>